<evidence type="ECO:0000259" key="2">
    <source>
        <dbReference type="Pfam" id="PF14200"/>
    </source>
</evidence>
<feature type="domain" description="Ricin B lectin" evidence="2">
    <location>
        <begin position="85"/>
        <end position="170"/>
    </location>
</feature>
<dbReference type="CDD" id="cd00161">
    <property type="entry name" value="beta-trefoil_Ricin-like"/>
    <property type="match status" value="1"/>
</dbReference>
<feature type="signal peptide" evidence="1">
    <location>
        <begin position="1"/>
        <end position="43"/>
    </location>
</feature>
<dbReference type="Pfam" id="PF14200">
    <property type="entry name" value="RicinB_lectin_2"/>
    <property type="match status" value="1"/>
</dbReference>
<name>A0ABV8HNI8_9ACTN</name>
<evidence type="ECO:0000256" key="1">
    <source>
        <dbReference type="SAM" id="SignalP"/>
    </source>
</evidence>
<dbReference type="InterPro" id="IPR035992">
    <property type="entry name" value="Ricin_B-like_lectins"/>
</dbReference>
<sequence length="191" mass="20076">MTTAATTTARTSRVKRRAAGAGAAAIGAGLLLGALALAPTADAAAQVNTLTLRLASDPGQVANVSGASTHNLAHVIQWPYSRASNERWEPEATSGGWFRLRSEHSGKCLNVEGGGNEEAAQVIQYTCGTGANEQWKFVHKGIGYQIEVKSSGKCLNVKGGVGQGRDLIQYTCTTHGVDNDVWLPVWENASN</sequence>
<evidence type="ECO:0000313" key="4">
    <source>
        <dbReference type="Proteomes" id="UP001595765"/>
    </source>
</evidence>
<comment type="caution">
    <text evidence="3">The sequence shown here is derived from an EMBL/GenBank/DDBJ whole genome shotgun (WGS) entry which is preliminary data.</text>
</comment>
<dbReference type="PROSITE" id="PS51318">
    <property type="entry name" value="TAT"/>
    <property type="match status" value="1"/>
</dbReference>
<gene>
    <name evidence="3" type="ORF">ACFO3J_19205</name>
</gene>
<dbReference type="Gene3D" id="2.80.10.50">
    <property type="match status" value="2"/>
</dbReference>
<protein>
    <submittedName>
        <fullName evidence="3">RICIN domain-containing protein</fullName>
    </submittedName>
</protein>
<proteinExistence type="predicted"/>
<feature type="chain" id="PRO_5045966621" evidence="1">
    <location>
        <begin position="44"/>
        <end position="191"/>
    </location>
</feature>
<keyword evidence="1" id="KW-0732">Signal</keyword>
<reference evidence="4" key="1">
    <citation type="journal article" date="2019" name="Int. J. Syst. Evol. Microbiol.">
        <title>The Global Catalogue of Microorganisms (GCM) 10K type strain sequencing project: providing services to taxonomists for standard genome sequencing and annotation.</title>
        <authorList>
            <consortium name="The Broad Institute Genomics Platform"/>
            <consortium name="The Broad Institute Genome Sequencing Center for Infectious Disease"/>
            <person name="Wu L."/>
            <person name="Ma J."/>
        </authorList>
    </citation>
    <scope>NUCLEOTIDE SEQUENCE [LARGE SCALE GENOMIC DNA]</scope>
    <source>
        <strain evidence="4">CGMCC 4.7237</strain>
    </source>
</reference>
<evidence type="ECO:0000313" key="3">
    <source>
        <dbReference type="EMBL" id="MFC4033593.1"/>
    </source>
</evidence>
<organism evidence="3 4">
    <name type="scientific">Streptomyces polygonati</name>
    <dbReference type="NCBI Taxonomy" id="1617087"/>
    <lineage>
        <taxon>Bacteria</taxon>
        <taxon>Bacillati</taxon>
        <taxon>Actinomycetota</taxon>
        <taxon>Actinomycetes</taxon>
        <taxon>Kitasatosporales</taxon>
        <taxon>Streptomycetaceae</taxon>
        <taxon>Streptomyces</taxon>
    </lineage>
</organism>
<dbReference type="InterPro" id="IPR006311">
    <property type="entry name" value="TAT_signal"/>
</dbReference>
<dbReference type="InterPro" id="IPR000772">
    <property type="entry name" value="Ricin_B_lectin"/>
</dbReference>
<dbReference type="RefSeq" id="WP_386430676.1">
    <property type="nucleotide sequence ID" value="NZ_JBHSBB010000013.1"/>
</dbReference>
<dbReference type="EMBL" id="JBHSBB010000013">
    <property type="protein sequence ID" value="MFC4033593.1"/>
    <property type="molecule type" value="Genomic_DNA"/>
</dbReference>
<keyword evidence="4" id="KW-1185">Reference proteome</keyword>
<dbReference type="SUPFAM" id="SSF50370">
    <property type="entry name" value="Ricin B-like lectins"/>
    <property type="match status" value="1"/>
</dbReference>
<accession>A0ABV8HNI8</accession>
<dbReference type="PROSITE" id="PS50231">
    <property type="entry name" value="RICIN_B_LECTIN"/>
    <property type="match status" value="1"/>
</dbReference>
<dbReference type="Proteomes" id="UP001595765">
    <property type="component" value="Unassembled WGS sequence"/>
</dbReference>